<comment type="catalytic activity">
    <reaction evidence="1 9">
        <text>N-(5-phospho-beta-D-ribosyl)anthranilate = 1-(2-carboxyphenylamino)-1-deoxy-D-ribulose 5-phosphate</text>
        <dbReference type="Rhea" id="RHEA:21540"/>
        <dbReference type="ChEBI" id="CHEBI:18277"/>
        <dbReference type="ChEBI" id="CHEBI:58613"/>
        <dbReference type="EC" id="5.3.1.24"/>
    </reaction>
</comment>
<evidence type="ECO:0000256" key="3">
    <source>
        <dbReference type="ARBA" id="ARBA00012572"/>
    </source>
</evidence>
<sequence>MPKVKVKICGVKTLEAVQVAAQSGASFVGLVFYPPSPRYLTLETAREILSVLQQLPDAPKSVGLFVNVSVAEMVETAEKCALAYLQLAGDETVELCRAVAKVHPVIKSIRLKPPLTLDEALTAVAPYAELENVTVLLDAYKSGFYGGTGERGDWEIAREIARRWRLILAGGLTPENVAQAVTAVQPWGVDVSSGVEKDDQPGIKDLEKIRKFAKHALSVQNKINHSTF</sequence>
<dbReference type="HAMAP" id="MF_00135">
    <property type="entry name" value="PRAI"/>
    <property type="match status" value="1"/>
</dbReference>
<accession>A0A8T7M2A9</accession>
<dbReference type="EMBL" id="CP128399">
    <property type="protein sequence ID" value="WJW67025.1"/>
    <property type="molecule type" value="Genomic_DNA"/>
</dbReference>
<gene>
    <name evidence="9" type="primary">trpF</name>
    <name evidence="11" type="ORF">HXX08_04625</name>
    <name evidence="12" type="ORF">OZ401_000273</name>
</gene>
<dbReference type="PANTHER" id="PTHR42894">
    <property type="entry name" value="N-(5'-PHOSPHORIBOSYL)ANTHRANILATE ISOMERASE"/>
    <property type="match status" value="1"/>
</dbReference>
<keyword evidence="7 9" id="KW-0057">Aromatic amino acid biosynthesis</keyword>
<evidence type="ECO:0000256" key="8">
    <source>
        <dbReference type="ARBA" id="ARBA00023235"/>
    </source>
</evidence>
<dbReference type="EC" id="5.3.1.24" evidence="3 9"/>
<evidence type="ECO:0000256" key="9">
    <source>
        <dbReference type="HAMAP-Rule" id="MF_00135"/>
    </source>
</evidence>
<organism evidence="11 13">
    <name type="scientific">Candidatus Chlorohelix allophototropha</name>
    <dbReference type="NCBI Taxonomy" id="3003348"/>
    <lineage>
        <taxon>Bacteria</taxon>
        <taxon>Bacillati</taxon>
        <taxon>Chloroflexota</taxon>
        <taxon>Chloroflexia</taxon>
        <taxon>Candidatus Chloroheliales</taxon>
        <taxon>Candidatus Chloroheliaceae</taxon>
        <taxon>Candidatus Chlorohelix</taxon>
    </lineage>
</organism>
<dbReference type="RefSeq" id="WP_341468920.1">
    <property type="nucleotide sequence ID" value="NZ_CP128399.1"/>
</dbReference>
<feature type="domain" description="N-(5'phosphoribosyl) anthranilate isomerase (PRAI)" evidence="10">
    <location>
        <begin position="6"/>
        <end position="214"/>
    </location>
</feature>
<dbReference type="GO" id="GO:0004640">
    <property type="term" value="F:phosphoribosylanthranilate isomerase activity"/>
    <property type="evidence" value="ECO:0007669"/>
    <property type="project" value="UniProtKB-UniRule"/>
</dbReference>
<proteinExistence type="inferred from homology"/>
<protein>
    <recommendedName>
        <fullName evidence="4 9">N-(5'-phosphoribosyl)anthranilate isomerase</fullName>
        <shortName evidence="9">PRAI</shortName>
        <ecNumber evidence="3 9">5.3.1.24</ecNumber>
    </recommendedName>
</protein>
<dbReference type="SUPFAM" id="SSF51366">
    <property type="entry name" value="Ribulose-phoshate binding barrel"/>
    <property type="match status" value="1"/>
</dbReference>
<dbReference type="AlphaFoldDB" id="A0A8T7M2A9"/>
<name>A0A8T7M2A9_9CHLR</name>
<comment type="similarity">
    <text evidence="9">Belongs to the TrpF family.</text>
</comment>
<dbReference type="InterPro" id="IPR013785">
    <property type="entry name" value="Aldolase_TIM"/>
</dbReference>
<evidence type="ECO:0000313" key="11">
    <source>
        <dbReference type="EMBL" id="NWJ45146.1"/>
    </source>
</evidence>
<dbReference type="Gene3D" id="3.20.20.70">
    <property type="entry name" value="Aldolase class I"/>
    <property type="match status" value="1"/>
</dbReference>
<evidence type="ECO:0000313" key="14">
    <source>
        <dbReference type="Proteomes" id="UP001431572"/>
    </source>
</evidence>
<dbReference type="Proteomes" id="UP001431572">
    <property type="component" value="Chromosome 1"/>
</dbReference>
<keyword evidence="5 9" id="KW-0028">Amino-acid biosynthesis</keyword>
<dbReference type="InterPro" id="IPR011060">
    <property type="entry name" value="RibuloseP-bd_barrel"/>
</dbReference>
<evidence type="ECO:0000313" key="13">
    <source>
        <dbReference type="Proteomes" id="UP000521676"/>
    </source>
</evidence>
<reference evidence="12" key="2">
    <citation type="journal article" date="2024" name="Nature">
        <title>Anoxygenic phototroph of the Chloroflexota uses a type I reaction centre.</title>
        <authorList>
            <person name="Tsuji J.M."/>
            <person name="Shaw N.A."/>
            <person name="Nagashima S."/>
            <person name="Venkiteswaran J.J."/>
            <person name="Schiff S.L."/>
            <person name="Watanabe T."/>
            <person name="Fukui M."/>
            <person name="Hanada S."/>
            <person name="Tank M."/>
            <person name="Neufeld J.D."/>
        </authorList>
    </citation>
    <scope>NUCLEOTIDE SEQUENCE</scope>
    <source>
        <strain evidence="12">L227-S17</strain>
    </source>
</reference>
<keyword evidence="14" id="KW-1185">Reference proteome</keyword>
<dbReference type="Proteomes" id="UP000521676">
    <property type="component" value="Unassembled WGS sequence"/>
</dbReference>
<keyword evidence="8 9" id="KW-0413">Isomerase</keyword>
<comment type="pathway">
    <text evidence="2 9">Amino-acid biosynthesis; L-tryptophan biosynthesis; L-tryptophan from chorismate: step 3/5.</text>
</comment>
<dbReference type="PANTHER" id="PTHR42894:SF1">
    <property type="entry name" value="N-(5'-PHOSPHORIBOSYL)ANTHRANILATE ISOMERASE"/>
    <property type="match status" value="1"/>
</dbReference>
<dbReference type="Pfam" id="PF00697">
    <property type="entry name" value="PRAI"/>
    <property type="match status" value="1"/>
</dbReference>
<evidence type="ECO:0000256" key="4">
    <source>
        <dbReference type="ARBA" id="ARBA00022272"/>
    </source>
</evidence>
<evidence type="ECO:0000256" key="6">
    <source>
        <dbReference type="ARBA" id="ARBA00022822"/>
    </source>
</evidence>
<evidence type="ECO:0000256" key="7">
    <source>
        <dbReference type="ARBA" id="ARBA00023141"/>
    </source>
</evidence>
<evidence type="ECO:0000256" key="2">
    <source>
        <dbReference type="ARBA" id="ARBA00004664"/>
    </source>
</evidence>
<evidence type="ECO:0000313" key="12">
    <source>
        <dbReference type="EMBL" id="WJW67025.1"/>
    </source>
</evidence>
<dbReference type="InterPro" id="IPR001240">
    <property type="entry name" value="PRAI_dom"/>
</dbReference>
<dbReference type="GO" id="GO:0000162">
    <property type="term" value="P:L-tryptophan biosynthetic process"/>
    <property type="evidence" value="ECO:0007669"/>
    <property type="project" value="UniProtKB-UniRule"/>
</dbReference>
<evidence type="ECO:0000256" key="1">
    <source>
        <dbReference type="ARBA" id="ARBA00001164"/>
    </source>
</evidence>
<reference evidence="11 13" key="1">
    <citation type="submission" date="2020-06" db="EMBL/GenBank/DDBJ databases">
        <title>Anoxygenic phototrophic Chloroflexota member uses a Type I reaction center.</title>
        <authorList>
            <person name="Tsuji J.M."/>
            <person name="Shaw N.A."/>
            <person name="Nagashima S."/>
            <person name="Venkiteswaran J."/>
            <person name="Schiff S.L."/>
            <person name="Hanada S."/>
            <person name="Tank M."/>
            <person name="Neufeld J.D."/>
        </authorList>
    </citation>
    <scope>NUCLEOTIDE SEQUENCE [LARGE SCALE GENOMIC DNA]</scope>
    <source>
        <strain evidence="11">L227-S17</strain>
    </source>
</reference>
<keyword evidence="6 9" id="KW-0822">Tryptophan biosynthesis</keyword>
<evidence type="ECO:0000259" key="10">
    <source>
        <dbReference type="Pfam" id="PF00697"/>
    </source>
</evidence>
<dbReference type="EMBL" id="JACATZ010000001">
    <property type="protein sequence ID" value="NWJ45146.1"/>
    <property type="molecule type" value="Genomic_DNA"/>
</dbReference>
<evidence type="ECO:0000256" key="5">
    <source>
        <dbReference type="ARBA" id="ARBA00022605"/>
    </source>
</evidence>
<dbReference type="InterPro" id="IPR044643">
    <property type="entry name" value="TrpF_fam"/>
</dbReference>
<dbReference type="CDD" id="cd00405">
    <property type="entry name" value="PRAI"/>
    <property type="match status" value="1"/>
</dbReference>